<dbReference type="HAMAP" id="MF_00024">
    <property type="entry name" value="CobD_CbiB"/>
    <property type="match status" value="1"/>
</dbReference>
<protein>
    <recommendedName>
        <fullName evidence="9">Cobalamin biosynthesis protein CobD</fullName>
    </recommendedName>
</protein>
<evidence type="ECO:0000313" key="11">
    <source>
        <dbReference type="Proteomes" id="UP000318483"/>
    </source>
</evidence>
<dbReference type="GO" id="GO:0009236">
    <property type="term" value="P:cobalamin biosynthetic process"/>
    <property type="evidence" value="ECO:0007669"/>
    <property type="project" value="UniProtKB-UniRule"/>
</dbReference>
<keyword evidence="7 9" id="KW-1133">Transmembrane helix</keyword>
<dbReference type="RefSeq" id="WP_146364930.1">
    <property type="nucleotide sequence ID" value="NZ_CP042261.1"/>
</dbReference>
<organism evidence="10 11">
    <name type="scientific">Qingshengfaniella alkalisoli</name>
    <dbReference type="NCBI Taxonomy" id="2599296"/>
    <lineage>
        <taxon>Bacteria</taxon>
        <taxon>Pseudomonadati</taxon>
        <taxon>Pseudomonadota</taxon>
        <taxon>Alphaproteobacteria</taxon>
        <taxon>Rhodobacterales</taxon>
        <taxon>Paracoccaceae</taxon>
        <taxon>Qingshengfaniella</taxon>
    </lineage>
</organism>
<dbReference type="UniPathway" id="UPA00148"/>
<dbReference type="AlphaFoldDB" id="A0A5B8ITL6"/>
<evidence type="ECO:0000256" key="4">
    <source>
        <dbReference type="ARBA" id="ARBA00022475"/>
    </source>
</evidence>
<dbReference type="GO" id="GO:0005886">
    <property type="term" value="C:plasma membrane"/>
    <property type="evidence" value="ECO:0007669"/>
    <property type="project" value="UniProtKB-SubCell"/>
</dbReference>
<dbReference type="KEGG" id="lit:FPZ52_07905"/>
<proteinExistence type="inferred from homology"/>
<keyword evidence="11" id="KW-1185">Reference proteome</keyword>
<dbReference type="PANTHER" id="PTHR34308:SF1">
    <property type="entry name" value="COBALAMIN BIOSYNTHESIS PROTEIN CBIB"/>
    <property type="match status" value="1"/>
</dbReference>
<keyword evidence="5 9" id="KW-0169">Cobalamin biosynthesis</keyword>
<gene>
    <name evidence="9 10" type="primary">cobD</name>
    <name evidence="10" type="ORF">FPZ52_07905</name>
</gene>
<evidence type="ECO:0000256" key="7">
    <source>
        <dbReference type="ARBA" id="ARBA00022989"/>
    </source>
</evidence>
<dbReference type="InterPro" id="IPR004485">
    <property type="entry name" value="Cobalamin_biosynth_CobD/CbiB"/>
</dbReference>
<accession>A0A5B8ITL6</accession>
<keyword evidence="8 9" id="KW-0472">Membrane</keyword>
<comment type="similarity">
    <text evidence="3 9">Belongs to the CobD/CbiB family.</text>
</comment>
<keyword evidence="4 9" id="KW-1003">Cell membrane</keyword>
<evidence type="ECO:0000256" key="5">
    <source>
        <dbReference type="ARBA" id="ARBA00022573"/>
    </source>
</evidence>
<evidence type="ECO:0000256" key="6">
    <source>
        <dbReference type="ARBA" id="ARBA00022692"/>
    </source>
</evidence>
<evidence type="ECO:0000256" key="9">
    <source>
        <dbReference type="HAMAP-Rule" id="MF_00024"/>
    </source>
</evidence>
<evidence type="ECO:0000313" key="10">
    <source>
        <dbReference type="EMBL" id="QDY69552.1"/>
    </source>
</evidence>
<comment type="function">
    <text evidence="9">Converts cobyric acid to cobinamide by the addition of aminopropanol on the F carboxylic group.</text>
</comment>
<evidence type="ECO:0000256" key="8">
    <source>
        <dbReference type="ARBA" id="ARBA00023136"/>
    </source>
</evidence>
<name>A0A5B8ITL6_9RHOB</name>
<evidence type="ECO:0000256" key="3">
    <source>
        <dbReference type="ARBA" id="ARBA00006263"/>
    </source>
</evidence>
<dbReference type="GO" id="GO:0015420">
    <property type="term" value="F:ABC-type vitamin B12 transporter activity"/>
    <property type="evidence" value="ECO:0007669"/>
    <property type="project" value="UniProtKB-UniRule"/>
</dbReference>
<evidence type="ECO:0000256" key="1">
    <source>
        <dbReference type="ARBA" id="ARBA00004651"/>
    </source>
</evidence>
<dbReference type="PANTHER" id="PTHR34308">
    <property type="entry name" value="COBALAMIN BIOSYNTHESIS PROTEIN CBIB"/>
    <property type="match status" value="1"/>
</dbReference>
<evidence type="ECO:0000256" key="2">
    <source>
        <dbReference type="ARBA" id="ARBA00004953"/>
    </source>
</evidence>
<keyword evidence="6 9" id="KW-0812">Transmembrane</keyword>
<dbReference type="Proteomes" id="UP000318483">
    <property type="component" value="Chromosome"/>
</dbReference>
<dbReference type="EMBL" id="CP042261">
    <property type="protein sequence ID" value="QDY69552.1"/>
    <property type="molecule type" value="Genomic_DNA"/>
</dbReference>
<comment type="subcellular location">
    <subcellularLocation>
        <location evidence="1 9">Cell membrane</location>
        <topology evidence="1 9">Multi-pass membrane protein</topology>
    </subcellularLocation>
</comment>
<dbReference type="NCBIfam" id="TIGR00380">
    <property type="entry name" value="cobal_cbiB"/>
    <property type="match status" value="1"/>
</dbReference>
<comment type="pathway">
    <text evidence="2 9">Cofactor biosynthesis; adenosylcobalamin biosynthesis.</text>
</comment>
<dbReference type="GO" id="GO:0048472">
    <property type="term" value="F:threonine-phosphate decarboxylase activity"/>
    <property type="evidence" value="ECO:0007669"/>
    <property type="project" value="InterPro"/>
</dbReference>
<reference evidence="10 11" key="1">
    <citation type="submission" date="2019-07" db="EMBL/GenBank/DDBJ databases">
        <title>Litoreibacter alkalisoli sp. nov., isolated from saline-alkaline soil.</title>
        <authorList>
            <person name="Wang S."/>
            <person name="Xu L."/>
            <person name="Xing Y.-T."/>
            <person name="Sun J.-Q."/>
        </authorList>
    </citation>
    <scope>NUCLEOTIDE SEQUENCE [LARGE SCALE GENOMIC DNA]</scope>
    <source>
        <strain evidence="10 11">LN3S51</strain>
    </source>
</reference>
<sequence length="313" mass="34252">MNFAAAMAIALLIDWIFGWPEALQKRIGHPVEWIGKIIEDLDRHWNTPDRSREDRRRAGIYTTAITVGGTGVIALTLQMVLPDNGFGTIFLGILCAPLIAANSLHSHVHDVATPLLVEKIQQAREAVSRIVGRDPDQLDEAGIARASIETLAENLSDGVVAPLFWGTILGLPGMACYKAINTLDSMIGHKNKKYRSFGRFAAKLDDLANWIPARLTGLILCLTTSDPQTALRVMWRDARSHRSPNAGWPESAMAAARGVRLSGPRAYGDATSPEPWLNENAPDPSAPTIYASLHHYRRALFVTLGGLIVWAIL</sequence>
<dbReference type="Pfam" id="PF03186">
    <property type="entry name" value="CobD_Cbib"/>
    <property type="match status" value="1"/>
</dbReference>
<dbReference type="OrthoDB" id="9811967at2"/>